<accession>A0A0L0V1A2</accession>
<gene>
    <name evidence="1" type="ORF">PSTG_13790</name>
</gene>
<evidence type="ECO:0000313" key="1">
    <source>
        <dbReference type="EMBL" id="KNE92809.1"/>
    </source>
</evidence>
<organism evidence="1 2">
    <name type="scientific">Puccinia striiformis f. sp. tritici PST-78</name>
    <dbReference type="NCBI Taxonomy" id="1165861"/>
    <lineage>
        <taxon>Eukaryota</taxon>
        <taxon>Fungi</taxon>
        <taxon>Dikarya</taxon>
        <taxon>Basidiomycota</taxon>
        <taxon>Pucciniomycotina</taxon>
        <taxon>Pucciniomycetes</taxon>
        <taxon>Pucciniales</taxon>
        <taxon>Pucciniaceae</taxon>
        <taxon>Puccinia</taxon>
    </lineage>
</organism>
<dbReference type="AlphaFoldDB" id="A0A0L0V1A2"/>
<reference evidence="2" key="1">
    <citation type="submission" date="2014-03" db="EMBL/GenBank/DDBJ databases">
        <title>The Genome Sequence of Puccinia striiformis f. sp. tritici PST-78.</title>
        <authorList>
            <consortium name="The Broad Institute Genome Sequencing Platform"/>
            <person name="Cuomo C."/>
            <person name="Hulbert S."/>
            <person name="Chen X."/>
            <person name="Walker B."/>
            <person name="Young S.K."/>
            <person name="Zeng Q."/>
            <person name="Gargeya S."/>
            <person name="Fitzgerald M."/>
            <person name="Haas B."/>
            <person name="Abouelleil A."/>
            <person name="Alvarado L."/>
            <person name="Arachchi H.M."/>
            <person name="Berlin A.M."/>
            <person name="Chapman S.B."/>
            <person name="Goldberg J."/>
            <person name="Griggs A."/>
            <person name="Gujja S."/>
            <person name="Hansen M."/>
            <person name="Howarth C."/>
            <person name="Imamovic A."/>
            <person name="Larimer J."/>
            <person name="McCowan C."/>
            <person name="Montmayeur A."/>
            <person name="Murphy C."/>
            <person name="Neiman D."/>
            <person name="Pearson M."/>
            <person name="Priest M."/>
            <person name="Roberts A."/>
            <person name="Saif S."/>
            <person name="Shea T."/>
            <person name="Sisk P."/>
            <person name="Sykes S."/>
            <person name="Wortman J."/>
            <person name="Nusbaum C."/>
            <person name="Birren B."/>
        </authorList>
    </citation>
    <scope>NUCLEOTIDE SEQUENCE [LARGE SCALE GENOMIC DNA]</scope>
    <source>
        <strain evidence="2">race PST-78</strain>
    </source>
</reference>
<sequence length="88" mass="9604">MLDFDQNFHIFNSLASLSWGIPQELMISSNFHFSLPSMASLTKKAWLCSPPASLSDEALKVARTPTGVLARATASDKNSSEEDVEKST</sequence>
<evidence type="ECO:0000313" key="2">
    <source>
        <dbReference type="Proteomes" id="UP000054564"/>
    </source>
</evidence>
<dbReference type="Proteomes" id="UP000054564">
    <property type="component" value="Unassembled WGS sequence"/>
</dbReference>
<comment type="caution">
    <text evidence="1">The sequence shown here is derived from an EMBL/GenBank/DDBJ whole genome shotgun (WGS) entry which is preliminary data.</text>
</comment>
<name>A0A0L0V1A2_9BASI</name>
<dbReference type="EMBL" id="AJIL01000153">
    <property type="protein sequence ID" value="KNE92809.1"/>
    <property type="molecule type" value="Genomic_DNA"/>
</dbReference>
<proteinExistence type="predicted"/>
<keyword evidence="2" id="KW-1185">Reference proteome</keyword>
<protein>
    <submittedName>
        <fullName evidence="1">Uncharacterized protein</fullName>
    </submittedName>
</protein>